<organism evidence="1">
    <name type="scientific">Tetraselmis sp. GSL018</name>
    <dbReference type="NCBI Taxonomy" id="582737"/>
    <lineage>
        <taxon>Eukaryota</taxon>
        <taxon>Viridiplantae</taxon>
        <taxon>Chlorophyta</taxon>
        <taxon>core chlorophytes</taxon>
        <taxon>Chlorodendrophyceae</taxon>
        <taxon>Chlorodendrales</taxon>
        <taxon>Chlorodendraceae</taxon>
        <taxon>Tetraselmis</taxon>
    </lineage>
</organism>
<evidence type="ECO:0000313" key="2">
    <source>
        <dbReference type="EMBL" id="JAC80540.1"/>
    </source>
</evidence>
<name>A0A061S4T6_9CHLO</name>
<proteinExistence type="predicted"/>
<reference evidence="1" key="1">
    <citation type="submission" date="2014-05" db="EMBL/GenBank/DDBJ databases">
        <title>The transcriptome of the halophilic microalga Tetraselmis sp. GSL018 isolated from the Great Salt Lake, Utah.</title>
        <authorList>
            <person name="Jinkerson R.E."/>
            <person name="D'Adamo S."/>
            <person name="Posewitz M.C."/>
        </authorList>
    </citation>
    <scope>NUCLEOTIDE SEQUENCE</scope>
    <source>
        <strain evidence="1">GSL018</strain>
    </source>
</reference>
<accession>A0A061S4T6</accession>
<dbReference type="EMBL" id="GBEZ01007680">
    <property type="protein sequence ID" value="JAC77801.1"/>
    <property type="molecule type" value="Transcribed_RNA"/>
</dbReference>
<sequence length="50" mass="5706">MGIAATPSAMATLPNAMKLPKFSKVYKSDEQHLRRLFRRIGCYLIGYQMT</sequence>
<dbReference type="AlphaFoldDB" id="A0A061S4T6"/>
<evidence type="ECO:0000313" key="1">
    <source>
        <dbReference type="EMBL" id="JAC77801.1"/>
    </source>
</evidence>
<protein>
    <submittedName>
        <fullName evidence="1">Uncharacterized protein</fullName>
    </submittedName>
</protein>
<gene>
    <name evidence="2" type="ORF">TSPGSL018_10031</name>
    <name evidence="1" type="ORF">TSPGSL018_16757</name>
</gene>
<dbReference type="EMBL" id="GBEZ01004700">
    <property type="protein sequence ID" value="JAC80540.1"/>
    <property type="molecule type" value="Transcribed_RNA"/>
</dbReference>